<dbReference type="Pfam" id="PF04024">
    <property type="entry name" value="PspC"/>
    <property type="match status" value="1"/>
</dbReference>
<feature type="domain" description="Phage shock protein PspC N-terminal" evidence="7">
    <location>
        <begin position="106"/>
        <end position="162"/>
    </location>
</feature>
<keyword evidence="5 6" id="KW-0472">Membrane</keyword>
<protein>
    <submittedName>
        <fullName evidence="10">PspC domain-containing protein</fullName>
    </submittedName>
</protein>
<dbReference type="PANTHER" id="PTHR33885">
    <property type="entry name" value="PHAGE SHOCK PROTEIN C"/>
    <property type="match status" value="1"/>
</dbReference>
<evidence type="ECO:0000256" key="3">
    <source>
        <dbReference type="ARBA" id="ARBA00022692"/>
    </source>
</evidence>
<keyword evidence="11" id="KW-1185">Reference proteome</keyword>
<dbReference type="InterPro" id="IPR054319">
    <property type="entry name" value="PspC-rel_ToastRack"/>
</dbReference>
<accession>A0ABP7TDB3</accession>
<comment type="subcellular location">
    <subcellularLocation>
        <location evidence="1">Cell membrane</location>
        <topology evidence="1">Single-pass membrane protein</topology>
    </subcellularLocation>
</comment>
<keyword evidence="2" id="KW-1003">Cell membrane</keyword>
<feature type="domain" description="PspC-related ToastRack" evidence="9">
    <location>
        <begin position="386"/>
        <end position="519"/>
    </location>
</feature>
<dbReference type="EMBL" id="BAABCR010000004">
    <property type="protein sequence ID" value="GAA4024473.1"/>
    <property type="molecule type" value="Genomic_DNA"/>
</dbReference>
<sequence>MNKTVNINIGGLFFHIDEDAYQKLSRYFDAIKRSLSNSSGKDEIMKDIEMRVAELLTEKQKSDKHVINNKDVDEVIVVMGQPEDYRIDDDGTESKSEPFFAATGRKKLYRDKDRGLIGGVCTGLGHYFGVDAVWIKIIFLLLAFTSFGVIAYLILWIATPKAVTTSEKLEMTGEPVTISNIEKKVREEFESVSNKFKNANYDEMGNQVKNGAERVAGGLGDVIMKIFGAFAKVLGAIILVFSAMSLAGLFIGLFTFGTTSFIDAPWQRYVEAVNYTDIPLWAFGLLAFLAIGIPLFFFLLLGLKLLVSNMKSLGAAVKYSLLAIWIFAVGSLVVIGIKQSTESAFEGKVVTKETINIQPTDTLKIKFVSNDFFSKNVYEHEEFIFTQDSAKNEVIYSNQISFEIKSTDKTEPYLQIEKLADGKSFKEANERAEKIKYGFKIVGNQLLLDNYLLTEMASKFRDQRVELYLYLPKGTVFVADETVQHFDESDNDFFNLHHSSDEYIYKVDENKVKCLNCPADENEYNDVEGGVQTEEINIIDETDSSETVTVKINGKVVTETKSGKKDKKGKLTVGSDGVIIKTE</sequence>
<evidence type="ECO:0000256" key="4">
    <source>
        <dbReference type="ARBA" id="ARBA00022989"/>
    </source>
</evidence>
<evidence type="ECO:0000256" key="1">
    <source>
        <dbReference type="ARBA" id="ARBA00004162"/>
    </source>
</evidence>
<dbReference type="InterPro" id="IPR007168">
    <property type="entry name" value="Phageshock_PspC_N"/>
</dbReference>
<dbReference type="Pfam" id="PF22744">
    <property type="entry name" value="Toast-rack_PspC-Cterm"/>
    <property type="match status" value="1"/>
</dbReference>
<feature type="transmembrane region" description="Helical" evidence="6">
    <location>
        <begin position="278"/>
        <end position="307"/>
    </location>
</feature>
<dbReference type="Proteomes" id="UP001500968">
    <property type="component" value="Unassembled WGS sequence"/>
</dbReference>
<feature type="domain" description="PspC-related transmembrane region" evidence="8">
    <location>
        <begin position="202"/>
        <end position="342"/>
    </location>
</feature>
<proteinExistence type="predicted"/>
<dbReference type="Pfam" id="PF22571">
    <property type="entry name" value="LiaI-LiaF-TM_PspC"/>
    <property type="match status" value="1"/>
</dbReference>
<evidence type="ECO:0000259" key="7">
    <source>
        <dbReference type="Pfam" id="PF04024"/>
    </source>
</evidence>
<feature type="transmembrane region" description="Helical" evidence="6">
    <location>
        <begin position="319"/>
        <end position="337"/>
    </location>
</feature>
<evidence type="ECO:0000256" key="5">
    <source>
        <dbReference type="ARBA" id="ARBA00023136"/>
    </source>
</evidence>
<evidence type="ECO:0000313" key="10">
    <source>
        <dbReference type="EMBL" id="GAA4024473.1"/>
    </source>
</evidence>
<feature type="transmembrane region" description="Helical" evidence="6">
    <location>
        <begin position="133"/>
        <end position="158"/>
    </location>
</feature>
<dbReference type="InterPro" id="IPR054321">
    <property type="entry name" value="PspC-rel_TM"/>
</dbReference>
<dbReference type="InterPro" id="IPR052027">
    <property type="entry name" value="PspC"/>
</dbReference>
<dbReference type="PANTHER" id="PTHR33885:SF3">
    <property type="entry name" value="PHAGE SHOCK PROTEIN C"/>
    <property type="match status" value="1"/>
</dbReference>
<keyword evidence="3 6" id="KW-0812">Transmembrane</keyword>
<dbReference type="RefSeq" id="WP_324691140.1">
    <property type="nucleotide sequence ID" value="NZ_BAABCR010000004.1"/>
</dbReference>
<name>A0ABP7TDB3_9FLAO</name>
<feature type="transmembrane region" description="Helical" evidence="6">
    <location>
        <begin position="233"/>
        <end position="258"/>
    </location>
</feature>
<evidence type="ECO:0000259" key="8">
    <source>
        <dbReference type="Pfam" id="PF22571"/>
    </source>
</evidence>
<evidence type="ECO:0000256" key="2">
    <source>
        <dbReference type="ARBA" id="ARBA00022475"/>
    </source>
</evidence>
<evidence type="ECO:0000259" key="9">
    <source>
        <dbReference type="Pfam" id="PF22744"/>
    </source>
</evidence>
<evidence type="ECO:0000256" key="6">
    <source>
        <dbReference type="SAM" id="Phobius"/>
    </source>
</evidence>
<reference evidence="11" key="1">
    <citation type="journal article" date="2019" name="Int. J. Syst. Evol. Microbiol.">
        <title>The Global Catalogue of Microorganisms (GCM) 10K type strain sequencing project: providing services to taxonomists for standard genome sequencing and annotation.</title>
        <authorList>
            <consortium name="The Broad Institute Genomics Platform"/>
            <consortium name="The Broad Institute Genome Sequencing Center for Infectious Disease"/>
            <person name="Wu L."/>
            <person name="Ma J."/>
        </authorList>
    </citation>
    <scope>NUCLEOTIDE SEQUENCE [LARGE SCALE GENOMIC DNA]</scope>
    <source>
        <strain evidence="11">JCM 17064</strain>
    </source>
</reference>
<comment type="caution">
    <text evidence="10">The sequence shown here is derived from an EMBL/GenBank/DDBJ whole genome shotgun (WGS) entry which is preliminary data.</text>
</comment>
<evidence type="ECO:0000313" key="11">
    <source>
        <dbReference type="Proteomes" id="UP001500968"/>
    </source>
</evidence>
<keyword evidence="4 6" id="KW-1133">Transmembrane helix</keyword>
<organism evidence="10 11">
    <name type="scientific">Flavobacterium cheonhonense</name>
    <dbReference type="NCBI Taxonomy" id="706185"/>
    <lineage>
        <taxon>Bacteria</taxon>
        <taxon>Pseudomonadati</taxon>
        <taxon>Bacteroidota</taxon>
        <taxon>Flavobacteriia</taxon>
        <taxon>Flavobacteriales</taxon>
        <taxon>Flavobacteriaceae</taxon>
        <taxon>Flavobacterium</taxon>
    </lineage>
</organism>
<gene>
    <name evidence="10" type="ORF">GCM10022386_04530</name>
</gene>